<feature type="signal peptide" evidence="3">
    <location>
        <begin position="1"/>
        <end position="19"/>
    </location>
</feature>
<name>A0A919D7V8_9ACTN</name>
<organism evidence="4 5">
    <name type="scientific">Streptomyces alanosinicus</name>
    <dbReference type="NCBI Taxonomy" id="68171"/>
    <lineage>
        <taxon>Bacteria</taxon>
        <taxon>Bacillati</taxon>
        <taxon>Actinomycetota</taxon>
        <taxon>Actinomycetes</taxon>
        <taxon>Kitasatosporales</taxon>
        <taxon>Streptomycetaceae</taxon>
        <taxon>Streptomyces</taxon>
    </lineage>
</organism>
<reference evidence="4" key="2">
    <citation type="submission" date="2020-09" db="EMBL/GenBank/DDBJ databases">
        <authorList>
            <person name="Sun Q."/>
            <person name="Ohkuma M."/>
        </authorList>
    </citation>
    <scope>NUCLEOTIDE SEQUENCE</scope>
    <source>
        <strain evidence="4">JCM 4714</strain>
    </source>
</reference>
<accession>A0A919D7V8</accession>
<reference evidence="4" key="1">
    <citation type="journal article" date="2014" name="Int. J. Syst. Evol. Microbiol.">
        <title>Complete genome sequence of Corynebacterium casei LMG S-19264T (=DSM 44701T), isolated from a smear-ripened cheese.</title>
        <authorList>
            <consortium name="US DOE Joint Genome Institute (JGI-PGF)"/>
            <person name="Walter F."/>
            <person name="Albersmeier A."/>
            <person name="Kalinowski J."/>
            <person name="Ruckert C."/>
        </authorList>
    </citation>
    <scope>NUCLEOTIDE SEQUENCE</scope>
    <source>
        <strain evidence="4">JCM 4714</strain>
    </source>
</reference>
<gene>
    <name evidence="4" type="ORF">GCM10010339_89990</name>
</gene>
<keyword evidence="5" id="KW-1185">Reference proteome</keyword>
<feature type="transmembrane region" description="Helical" evidence="2">
    <location>
        <begin position="45"/>
        <end position="70"/>
    </location>
</feature>
<keyword evidence="2" id="KW-1133">Transmembrane helix</keyword>
<keyword evidence="2" id="KW-0812">Transmembrane</keyword>
<evidence type="ECO:0000256" key="2">
    <source>
        <dbReference type="SAM" id="Phobius"/>
    </source>
</evidence>
<evidence type="ECO:0000256" key="3">
    <source>
        <dbReference type="SAM" id="SignalP"/>
    </source>
</evidence>
<feature type="region of interest" description="Disordered" evidence="1">
    <location>
        <begin position="75"/>
        <end position="97"/>
    </location>
</feature>
<keyword evidence="3" id="KW-0732">Signal</keyword>
<sequence length="97" mass="9898">MLILGLLLLAATAAFTALAIGDNLSGGPAHTVSVLGHNIATLSPLALFCSGLALALIFCMGMAMAISGAAHHRRGSGLHRRHGRTRAGPVIGPEHRV</sequence>
<dbReference type="AlphaFoldDB" id="A0A919D7V8"/>
<feature type="chain" id="PRO_5037571478" evidence="3">
    <location>
        <begin position="20"/>
        <end position="97"/>
    </location>
</feature>
<evidence type="ECO:0000313" key="4">
    <source>
        <dbReference type="EMBL" id="GHE15403.1"/>
    </source>
</evidence>
<proteinExistence type="predicted"/>
<evidence type="ECO:0000256" key="1">
    <source>
        <dbReference type="SAM" id="MobiDB-lite"/>
    </source>
</evidence>
<comment type="caution">
    <text evidence="4">The sequence shown here is derived from an EMBL/GenBank/DDBJ whole genome shotgun (WGS) entry which is preliminary data.</text>
</comment>
<dbReference type="Proteomes" id="UP000655443">
    <property type="component" value="Unassembled WGS sequence"/>
</dbReference>
<dbReference type="RefSeq" id="WP_189959350.1">
    <property type="nucleotide sequence ID" value="NZ_BMVG01000062.1"/>
</dbReference>
<feature type="compositionally biased region" description="Basic residues" evidence="1">
    <location>
        <begin position="75"/>
        <end position="85"/>
    </location>
</feature>
<protein>
    <submittedName>
        <fullName evidence="4">Uncharacterized protein</fullName>
    </submittedName>
</protein>
<keyword evidence="2" id="KW-0472">Membrane</keyword>
<dbReference type="EMBL" id="BMVG01000062">
    <property type="protein sequence ID" value="GHE15403.1"/>
    <property type="molecule type" value="Genomic_DNA"/>
</dbReference>
<evidence type="ECO:0000313" key="5">
    <source>
        <dbReference type="Proteomes" id="UP000655443"/>
    </source>
</evidence>